<proteinExistence type="predicted"/>
<accession>A0A8J3VL98</accession>
<reference evidence="1" key="1">
    <citation type="submission" date="2021-01" db="EMBL/GenBank/DDBJ databases">
        <title>Whole genome shotgun sequence of Rhizocola hellebori NBRC 109834.</title>
        <authorList>
            <person name="Komaki H."/>
            <person name="Tamura T."/>
        </authorList>
    </citation>
    <scope>NUCLEOTIDE SEQUENCE</scope>
    <source>
        <strain evidence="1">NBRC 109834</strain>
    </source>
</reference>
<sequence length="86" mass="9105">MLVLVLAGVVVAALLVAAMIAMLISENNKSEVGDCVNDTTVVGCDQPHDNRITQIVSNVNDCVPPATHAMKDPDGRYLCLVEEVPS</sequence>
<dbReference type="AlphaFoldDB" id="A0A8J3VL98"/>
<keyword evidence="2" id="KW-1185">Reference proteome</keyword>
<evidence type="ECO:0000313" key="2">
    <source>
        <dbReference type="Proteomes" id="UP000612899"/>
    </source>
</evidence>
<comment type="caution">
    <text evidence="1">The sequence shown here is derived from an EMBL/GenBank/DDBJ whole genome shotgun (WGS) entry which is preliminary data.</text>
</comment>
<dbReference type="EMBL" id="BONY01000079">
    <property type="protein sequence ID" value="GIH09913.1"/>
    <property type="molecule type" value="Genomic_DNA"/>
</dbReference>
<protein>
    <submittedName>
        <fullName evidence="1">Uncharacterized protein</fullName>
    </submittedName>
</protein>
<organism evidence="1 2">
    <name type="scientific">Rhizocola hellebori</name>
    <dbReference type="NCBI Taxonomy" id="1392758"/>
    <lineage>
        <taxon>Bacteria</taxon>
        <taxon>Bacillati</taxon>
        <taxon>Actinomycetota</taxon>
        <taxon>Actinomycetes</taxon>
        <taxon>Micromonosporales</taxon>
        <taxon>Micromonosporaceae</taxon>
        <taxon>Rhizocola</taxon>
    </lineage>
</organism>
<name>A0A8J3VL98_9ACTN</name>
<evidence type="ECO:0000313" key="1">
    <source>
        <dbReference type="EMBL" id="GIH09913.1"/>
    </source>
</evidence>
<gene>
    <name evidence="1" type="ORF">Rhe02_79800</name>
</gene>
<dbReference type="Proteomes" id="UP000612899">
    <property type="component" value="Unassembled WGS sequence"/>
</dbReference>